<accession>A0ACC2STP8</accession>
<protein>
    <submittedName>
        <fullName evidence="1">Uncharacterized protein</fullName>
    </submittedName>
</protein>
<gene>
    <name evidence="1" type="ORF">DSO57_1017552</name>
</gene>
<reference evidence="1" key="1">
    <citation type="submission" date="2022-04" db="EMBL/GenBank/DDBJ databases">
        <title>Genome of the entomopathogenic fungus Entomophthora muscae.</title>
        <authorList>
            <person name="Elya C."/>
            <person name="Lovett B.R."/>
            <person name="Lee E."/>
            <person name="Macias A.M."/>
            <person name="Hajek A.E."/>
            <person name="De Bivort B.L."/>
            <person name="Kasson M.T."/>
            <person name="De Fine Licht H.H."/>
            <person name="Stajich J.E."/>
        </authorList>
    </citation>
    <scope>NUCLEOTIDE SEQUENCE</scope>
    <source>
        <strain evidence="1">Berkeley</strain>
    </source>
</reference>
<organism evidence="1 2">
    <name type="scientific">Entomophthora muscae</name>
    <dbReference type="NCBI Taxonomy" id="34485"/>
    <lineage>
        <taxon>Eukaryota</taxon>
        <taxon>Fungi</taxon>
        <taxon>Fungi incertae sedis</taxon>
        <taxon>Zoopagomycota</taxon>
        <taxon>Entomophthoromycotina</taxon>
        <taxon>Entomophthoromycetes</taxon>
        <taxon>Entomophthorales</taxon>
        <taxon>Entomophthoraceae</taxon>
        <taxon>Entomophthora</taxon>
    </lineage>
</organism>
<keyword evidence="2" id="KW-1185">Reference proteome</keyword>
<evidence type="ECO:0000313" key="1">
    <source>
        <dbReference type="EMBL" id="KAJ9065621.1"/>
    </source>
</evidence>
<comment type="caution">
    <text evidence="1">The sequence shown here is derived from an EMBL/GenBank/DDBJ whole genome shotgun (WGS) entry which is preliminary data.</text>
</comment>
<evidence type="ECO:0000313" key="2">
    <source>
        <dbReference type="Proteomes" id="UP001165960"/>
    </source>
</evidence>
<proteinExistence type="predicted"/>
<name>A0ACC2STP8_9FUNG</name>
<sequence length="67" mass="7531">MHIATPINEYRANSCTRTKIFPLFSLSHIYESTFLTHLPSKTGSTLYPVTLFPDKFPGKSGGTRKRA</sequence>
<dbReference type="EMBL" id="QTSX02004334">
    <property type="protein sequence ID" value="KAJ9065621.1"/>
    <property type="molecule type" value="Genomic_DNA"/>
</dbReference>
<dbReference type="Proteomes" id="UP001165960">
    <property type="component" value="Unassembled WGS sequence"/>
</dbReference>